<dbReference type="GO" id="GO:0006891">
    <property type="term" value="P:intra-Golgi vesicle-mediated transport"/>
    <property type="evidence" value="ECO:0007669"/>
    <property type="project" value="TreeGrafter"/>
</dbReference>
<evidence type="ECO:0000256" key="1">
    <source>
        <dbReference type="ARBA" id="ARBA00004395"/>
    </source>
</evidence>
<protein>
    <recommendedName>
        <fullName evidence="3">Conserved oligomeric Golgi complex subunit 2</fullName>
    </recommendedName>
    <alternativeName>
        <fullName evidence="8">Component of oligomeric Golgi complex 2</fullName>
    </alternativeName>
</protein>
<dbReference type="InterPro" id="IPR009316">
    <property type="entry name" value="COG2"/>
</dbReference>
<feature type="compositionally biased region" description="Low complexity" evidence="10">
    <location>
        <begin position="8"/>
        <end position="19"/>
    </location>
</feature>
<feature type="domain" description="Conserved oligomeric Golgi complex subunit 2 N-terminal" evidence="11">
    <location>
        <begin position="39"/>
        <end position="110"/>
    </location>
</feature>
<evidence type="ECO:0000256" key="6">
    <source>
        <dbReference type="ARBA" id="ARBA00023034"/>
    </source>
</evidence>
<feature type="region of interest" description="Disordered" evidence="10">
    <location>
        <begin position="176"/>
        <end position="217"/>
    </location>
</feature>
<evidence type="ECO:0000256" key="5">
    <source>
        <dbReference type="ARBA" id="ARBA00022927"/>
    </source>
</evidence>
<dbReference type="OrthoDB" id="332281at2759"/>
<feature type="compositionally biased region" description="Acidic residues" evidence="10">
    <location>
        <begin position="183"/>
        <end position="192"/>
    </location>
</feature>
<reference evidence="12" key="1">
    <citation type="submission" date="2021-03" db="EMBL/GenBank/DDBJ databases">
        <title>Comparative genomics and phylogenomic investigation of the class Geoglossomycetes provide insights into ecological specialization and systematics.</title>
        <authorList>
            <person name="Melie T."/>
            <person name="Pirro S."/>
            <person name="Miller A.N."/>
            <person name="Quandt A."/>
        </authorList>
    </citation>
    <scope>NUCLEOTIDE SEQUENCE</scope>
    <source>
        <strain evidence="12">GBOQ0MN5Z8</strain>
    </source>
</reference>
<evidence type="ECO:0000313" key="13">
    <source>
        <dbReference type="Proteomes" id="UP000698800"/>
    </source>
</evidence>
<keyword evidence="5" id="KW-0653">Protein transport</keyword>
<comment type="subcellular location">
    <subcellularLocation>
        <location evidence="1">Golgi apparatus membrane</location>
        <topology evidence="1">Peripheral membrane protein</topology>
    </subcellularLocation>
</comment>
<dbReference type="Pfam" id="PF06148">
    <property type="entry name" value="COG2_N"/>
    <property type="match status" value="1"/>
</dbReference>
<name>A0A9P8ID13_9PEZI</name>
<evidence type="ECO:0000256" key="4">
    <source>
        <dbReference type="ARBA" id="ARBA00022448"/>
    </source>
</evidence>
<evidence type="ECO:0000259" key="11">
    <source>
        <dbReference type="Pfam" id="PF06148"/>
    </source>
</evidence>
<dbReference type="EMBL" id="JAGHQL010000007">
    <property type="protein sequence ID" value="KAH0545283.1"/>
    <property type="molecule type" value="Genomic_DNA"/>
</dbReference>
<evidence type="ECO:0000256" key="2">
    <source>
        <dbReference type="ARBA" id="ARBA00007603"/>
    </source>
</evidence>
<dbReference type="AlphaFoldDB" id="A0A9P8ID13"/>
<evidence type="ECO:0000256" key="8">
    <source>
        <dbReference type="ARBA" id="ARBA00031344"/>
    </source>
</evidence>
<dbReference type="PANTHER" id="PTHR12961:SF0">
    <property type="entry name" value="CONSERVED OLIGOMERIC GOLGI COMPLEX SUBUNIT 2"/>
    <property type="match status" value="1"/>
</dbReference>
<keyword evidence="9" id="KW-0175">Coiled coil</keyword>
<comment type="caution">
    <text evidence="12">The sequence shown here is derived from an EMBL/GenBank/DDBJ whole genome shotgun (WGS) entry which is preliminary data.</text>
</comment>
<keyword evidence="13" id="KW-1185">Reference proteome</keyword>
<keyword evidence="7" id="KW-0472">Membrane</keyword>
<dbReference type="InterPro" id="IPR024602">
    <property type="entry name" value="COG_su2_N"/>
</dbReference>
<evidence type="ECO:0000256" key="10">
    <source>
        <dbReference type="SAM" id="MobiDB-lite"/>
    </source>
</evidence>
<keyword evidence="6" id="KW-0333">Golgi apparatus</keyword>
<proteinExistence type="inferred from homology"/>
<evidence type="ECO:0000256" key="3">
    <source>
        <dbReference type="ARBA" id="ARBA00020977"/>
    </source>
</evidence>
<dbReference type="GO" id="GO:0007030">
    <property type="term" value="P:Golgi organization"/>
    <property type="evidence" value="ECO:0007669"/>
    <property type="project" value="InterPro"/>
</dbReference>
<dbReference type="PANTHER" id="PTHR12961">
    <property type="entry name" value="CONSERVED OLIGOMERIC GOLGI COMPLEX COMPONENT 2"/>
    <property type="match status" value="1"/>
</dbReference>
<evidence type="ECO:0000256" key="9">
    <source>
        <dbReference type="SAM" id="Coils"/>
    </source>
</evidence>
<sequence length="309" mass="33884">MSKFYFGSSSSSPTSPHRPSSSDDDDEEDDLPYPRPLPRSSFLTPTFTPTAFLSTHAHNRHQTLEDLRSELRQRSQDLAAELVQLVNADYHDYLSLGDSLRGGGEKVEEVTVGVLAFRGGVEEVREKVRGRRAEVEGLLAERRRVRKEIWVGRGLVEVDRRLGELEEKLLLGSLPPGAQTDALADDNGETSDSDSLTSSSTDTDTSSPSPSTSPTRLHNLTTAYLSITRLLTRLDIPAHPFATTTIAPRLLRVKNTLLLDLASALKEASGRRKGKAAESEGRLVRILGVYRELGEGGEAVRVLREVGKA</sequence>
<dbReference type="Proteomes" id="UP000698800">
    <property type="component" value="Unassembled WGS sequence"/>
</dbReference>
<evidence type="ECO:0000256" key="7">
    <source>
        <dbReference type="ARBA" id="ARBA00023136"/>
    </source>
</evidence>
<comment type="similarity">
    <text evidence="2">Belongs to the COG2 family.</text>
</comment>
<dbReference type="GO" id="GO:0017119">
    <property type="term" value="C:Golgi transport complex"/>
    <property type="evidence" value="ECO:0007669"/>
    <property type="project" value="TreeGrafter"/>
</dbReference>
<dbReference type="GO" id="GO:0015031">
    <property type="term" value="P:protein transport"/>
    <property type="evidence" value="ECO:0007669"/>
    <property type="project" value="UniProtKB-KW"/>
</dbReference>
<feature type="compositionally biased region" description="Acidic residues" evidence="10">
    <location>
        <begin position="22"/>
        <end position="31"/>
    </location>
</feature>
<accession>A0A9P8ID13</accession>
<feature type="compositionally biased region" description="Low complexity" evidence="10">
    <location>
        <begin position="193"/>
        <end position="215"/>
    </location>
</feature>
<organism evidence="12 13">
    <name type="scientific">Glutinoglossum americanum</name>
    <dbReference type="NCBI Taxonomy" id="1670608"/>
    <lineage>
        <taxon>Eukaryota</taxon>
        <taxon>Fungi</taxon>
        <taxon>Dikarya</taxon>
        <taxon>Ascomycota</taxon>
        <taxon>Pezizomycotina</taxon>
        <taxon>Geoglossomycetes</taxon>
        <taxon>Geoglossales</taxon>
        <taxon>Geoglossaceae</taxon>
        <taxon>Glutinoglossum</taxon>
    </lineage>
</organism>
<feature type="coiled-coil region" evidence="9">
    <location>
        <begin position="61"/>
        <end position="88"/>
    </location>
</feature>
<gene>
    <name evidence="12" type="ORF">FGG08_000582</name>
</gene>
<dbReference type="GO" id="GO:0000139">
    <property type="term" value="C:Golgi membrane"/>
    <property type="evidence" value="ECO:0007669"/>
    <property type="project" value="UniProtKB-SubCell"/>
</dbReference>
<keyword evidence="4" id="KW-0813">Transport</keyword>
<evidence type="ECO:0000313" key="12">
    <source>
        <dbReference type="EMBL" id="KAH0545283.1"/>
    </source>
</evidence>
<feature type="region of interest" description="Disordered" evidence="10">
    <location>
        <begin position="1"/>
        <end position="44"/>
    </location>
</feature>